<dbReference type="Gene3D" id="3.40.710.10">
    <property type="entry name" value="DD-peptidase/beta-lactamase superfamily"/>
    <property type="match status" value="1"/>
</dbReference>
<keyword evidence="3" id="KW-1185">Reference proteome</keyword>
<dbReference type="PANTHER" id="PTHR46825">
    <property type="entry name" value="D-ALANYL-D-ALANINE-CARBOXYPEPTIDASE/ENDOPEPTIDASE AMPH"/>
    <property type="match status" value="1"/>
</dbReference>
<dbReference type="EMBL" id="FNHF01000001">
    <property type="protein sequence ID" value="SDL84437.1"/>
    <property type="molecule type" value="Genomic_DNA"/>
</dbReference>
<dbReference type="STRING" id="482461.SAMN05216244_0949"/>
<dbReference type="InterPro" id="IPR050491">
    <property type="entry name" value="AmpC-like"/>
</dbReference>
<dbReference type="InterPro" id="IPR012338">
    <property type="entry name" value="Beta-lactam/transpept-like"/>
</dbReference>
<dbReference type="SUPFAM" id="SSF56601">
    <property type="entry name" value="beta-lactamase/transpeptidase-like"/>
    <property type="match status" value="1"/>
</dbReference>
<feature type="domain" description="Beta-lactamase-related" evidence="1">
    <location>
        <begin position="7"/>
        <end position="260"/>
    </location>
</feature>
<name>A0A1G9NE87_9BACI</name>
<dbReference type="Pfam" id="PF00144">
    <property type="entry name" value="Beta-lactamase"/>
    <property type="match status" value="1"/>
</dbReference>
<sequence length="357" mass="39735">MGKQLASLVEQSTVPGMSLAIIEKYNLQSTECFGIIEAGTNQRVKPETLFSACSISKFVTAMLVMKLAGRGILDLDEDVNRKLVSWKVPESPLTKTNKVTLRKLLSHQAGIKDPEESFGPLNKAEGLPLMEDVLIGKTAYCPQPVHIKEKPGDIFHYSDAGYCIIQLLIEDITEKSFETIMKKELFEPLRMKNSTYTLTEKEKLSSGHNKVGRPVNEKYPEYPFPAAAGLWTTPTDLNFLLNEFLLAAVGKSSVVLSHSLAEEMSSPPRVRSLFWPWYVFGLGRGRKRDFFSRLGNWLSINACRLSFLGNGGGYHDECRPGCPPIERCNRPSIQATASSINKTALSVLLFIRLGMQS</sequence>
<gene>
    <name evidence="2" type="ORF">SAMN05216244_0949</name>
</gene>
<dbReference type="Proteomes" id="UP000182347">
    <property type="component" value="Unassembled WGS sequence"/>
</dbReference>
<proteinExistence type="predicted"/>
<accession>A0A1G9NE87</accession>
<protein>
    <submittedName>
        <fullName evidence="2">CubicO group peptidase, beta-lactamase class C family</fullName>
    </submittedName>
</protein>
<organism evidence="2 3">
    <name type="scientific">Sediminibacillus halophilus</name>
    <dbReference type="NCBI Taxonomy" id="482461"/>
    <lineage>
        <taxon>Bacteria</taxon>
        <taxon>Bacillati</taxon>
        <taxon>Bacillota</taxon>
        <taxon>Bacilli</taxon>
        <taxon>Bacillales</taxon>
        <taxon>Bacillaceae</taxon>
        <taxon>Sediminibacillus</taxon>
    </lineage>
</organism>
<dbReference type="AlphaFoldDB" id="A0A1G9NE87"/>
<dbReference type="InterPro" id="IPR001466">
    <property type="entry name" value="Beta-lactam-related"/>
</dbReference>
<evidence type="ECO:0000313" key="2">
    <source>
        <dbReference type="EMBL" id="SDL84437.1"/>
    </source>
</evidence>
<dbReference type="PANTHER" id="PTHR46825:SF12">
    <property type="entry name" value="PENICILLIN-BINDING PROTEIN 4"/>
    <property type="match status" value="1"/>
</dbReference>
<reference evidence="3" key="1">
    <citation type="submission" date="2016-10" db="EMBL/GenBank/DDBJ databases">
        <authorList>
            <person name="Varghese N."/>
            <person name="Submissions S."/>
        </authorList>
    </citation>
    <scope>NUCLEOTIDE SEQUENCE [LARGE SCALE GENOMIC DNA]</scope>
    <source>
        <strain evidence="3">CGMCC 1.6199</strain>
    </source>
</reference>
<evidence type="ECO:0000259" key="1">
    <source>
        <dbReference type="Pfam" id="PF00144"/>
    </source>
</evidence>
<evidence type="ECO:0000313" key="3">
    <source>
        <dbReference type="Proteomes" id="UP000182347"/>
    </source>
</evidence>